<evidence type="ECO:0000313" key="3">
    <source>
        <dbReference type="EMBL" id="WNH12833.1"/>
    </source>
</evidence>
<accession>A0ABY9Y4Q9</accession>
<sequence>MKPFYFFFLFFASVIMIGAQETNNNPVYRVSLNDLKMTSYSKDSIANALVLYEFGSSHVDQRDYDLRTEEKYKIKILNKEGFDKANVTIHLYKSDNNHFERVDDIVATTYNLVNGKVVITKLDKKNIYREEYDENHTLVKFTLPNIKEGSVITYSYSLRSPFMFNYKSWNFQGDIPKLYSEYKTSIPGNWEYNIKLVGGKKLAVNEAVIKKNCLTGGNGGSANCLDSRYAMKDIPAFVEEDYMTSKLNYLARVDYELKTFIGFNGLKNDYSKTWKTVDKELKTDGDLGKQLLKSIDLEDHLSAEIINETDALKKTQAIYSYVQENYTWNGDYKIFKDVSIKDLIKNKSGNVSSINILLHNLLKEAGIKVNPVLLSTRNNGFVTKLYPVISDFNYLIVQATVNGKTYLLDATDNYLSFGDIPFRCLNLDGRLLDFKNESKWIDIKPNKKPTTLYNVELNIDTDNKFTGTIKTKRTGHHALRAKKKYFPNEDAYIERLSNNSPYIEIFDYKTSTNDRTSPDFAESYSIEYSPDNTGEILYLNPFFTKFFVENPFKLQERTYPIDFGYKNSYLYMFKLNFEDSFSIIDQPKDLILGLPNNEGLISFSTKVLGNSVNLLMRIDFKQSIYPPEYYSYLKEFMSKIVAIQTNSIIALKKNP</sequence>
<name>A0ABY9Y4Q9_9FLAO</name>
<evidence type="ECO:0000259" key="2">
    <source>
        <dbReference type="Pfam" id="PF12969"/>
    </source>
</evidence>
<evidence type="ECO:0000313" key="4">
    <source>
        <dbReference type="Proteomes" id="UP001303407"/>
    </source>
</evidence>
<feature type="domain" description="Transglutaminase-like" evidence="1">
    <location>
        <begin position="301"/>
        <end position="377"/>
    </location>
</feature>
<dbReference type="Gene3D" id="2.60.40.3140">
    <property type="match status" value="1"/>
</dbReference>
<proteinExistence type="predicted"/>
<gene>
    <name evidence="3" type="ORF">RHP49_00905</name>
</gene>
<keyword evidence="4" id="KW-1185">Reference proteome</keyword>
<evidence type="ECO:0000259" key="1">
    <source>
        <dbReference type="Pfam" id="PF01841"/>
    </source>
</evidence>
<protein>
    <submittedName>
        <fullName evidence="3">DUF3857 domain-containing protein</fullName>
    </submittedName>
</protein>
<dbReference type="InterPro" id="IPR024618">
    <property type="entry name" value="DUF3857"/>
</dbReference>
<dbReference type="Gene3D" id="3.10.620.30">
    <property type="match status" value="1"/>
</dbReference>
<dbReference type="Proteomes" id="UP001303407">
    <property type="component" value="Chromosome"/>
</dbReference>
<dbReference type="Pfam" id="PF12969">
    <property type="entry name" value="DUF3857"/>
    <property type="match status" value="1"/>
</dbReference>
<feature type="domain" description="DUF3857" evidence="2">
    <location>
        <begin position="67"/>
        <end position="200"/>
    </location>
</feature>
<dbReference type="Pfam" id="PF01841">
    <property type="entry name" value="Transglut_core"/>
    <property type="match status" value="1"/>
</dbReference>
<dbReference type="Gene3D" id="2.60.120.1130">
    <property type="match status" value="1"/>
</dbReference>
<dbReference type="EMBL" id="CP134536">
    <property type="protein sequence ID" value="WNH12833.1"/>
    <property type="molecule type" value="Genomic_DNA"/>
</dbReference>
<dbReference type="RefSeq" id="WP_415862814.1">
    <property type="nucleotide sequence ID" value="NZ_CP134536.1"/>
</dbReference>
<dbReference type="InterPro" id="IPR002931">
    <property type="entry name" value="Transglutaminase-like"/>
</dbReference>
<organism evidence="3 4">
    <name type="scientific">Thalassobellus suaedae</name>
    <dbReference type="NCBI Taxonomy" id="3074124"/>
    <lineage>
        <taxon>Bacteria</taxon>
        <taxon>Pseudomonadati</taxon>
        <taxon>Bacteroidota</taxon>
        <taxon>Flavobacteriia</taxon>
        <taxon>Flavobacteriales</taxon>
        <taxon>Flavobacteriaceae</taxon>
        <taxon>Thalassobellus</taxon>
    </lineage>
</organism>
<reference evidence="3 4" key="1">
    <citation type="submission" date="2023-09" db="EMBL/GenBank/DDBJ databases">
        <title>Thalassobella suaedae gen. nov., sp. nov., a marine bacterium of the family Flavobacteriaceae isolated from a halophyte Suaeda japonica.</title>
        <authorList>
            <person name="Lee S.Y."/>
            <person name="Hwang C.Y."/>
        </authorList>
    </citation>
    <scope>NUCLEOTIDE SEQUENCE [LARGE SCALE GENOMIC DNA]</scope>
    <source>
        <strain evidence="3 4">HL-DH10</strain>
    </source>
</reference>